<evidence type="ECO:0000313" key="7">
    <source>
        <dbReference type="EMBL" id="CAL5223187.1"/>
    </source>
</evidence>
<feature type="region of interest" description="Disordered" evidence="3">
    <location>
        <begin position="322"/>
        <end position="483"/>
    </location>
</feature>
<dbReference type="InterPro" id="IPR013937">
    <property type="entry name" value="Sorting_nexin_C"/>
</dbReference>
<feature type="compositionally biased region" description="Polar residues" evidence="3">
    <location>
        <begin position="379"/>
        <end position="388"/>
    </location>
</feature>
<comment type="subcellular location">
    <subcellularLocation>
        <location evidence="1">Cytoplasm</location>
    </subcellularLocation>
</comment>
<name>A0ABP1G093_9CHLO</name>
<dbReference type="PROSITE" id="PS51207">
    <property type="entry name" value="PXA"/>
    <property type="match status" value="1"/>
</dbReference>
<keyword evidence="2" id="KW-0963">Cytoplasm</keyword>
<feature type="compositionally biased region" description="Polar residues" evidence="3">
    <location>
        <begin position="751"/>
        <end position="766"/>
    </location>
</feature>
<comment type="caution">
    <text evidence="7">The sequence shown here is derived from an EMBL/GenBank/DDBJ whole genome shotgun (WGS) entry which is preliminary data.</text>
</comment>
<dbReference type="Pfam" id="PF08628">
    <property type="entry name" value="Nexin_C"/>
    <property type="match status" value="1"/>
</dbReference>
<proteinExistence type="predicted"/>
<feature type="compositionally biased region" description="Basic and acidic residues" evidence="3">
    <location>
        <begin position="895"/>
        <end position="910"/>
    </location>
</feature>
<dbReference type="InterPro" id="IPR051837">
    <property type="entry name" value="SortingNexin/PXDomain-PKLike"/>
</dbReference>
<feature type="region of interest" description="Disordered" evidence="3">
    <location>
        <begin position="75"/>
        <end position="106"/>
    </location>
</feature>
<feature type="region of interest" description="Disordered" evidence="3">
    <location>
        <begin position="722"/>
        <end position="771"/>
    </location>
</feature>
<dbReference type="Pfam" id="PF00787">
    <property type="entry name" value="PX"/>
    <property type="match status" value="1"/>
</dbReference>
<dbReference type="PROSITE" id="PS50195">
    <property type="entry name" value="PX"/>
    <property type="match status" value="1"/>
</dbReference>
<feature type="region of interest" description="Disordered" evidence="3">
    <location>
        <begin position="957"/>
        <end position="983"/>
    </location>
</feature>
<feature type="transmembrane region" description="Helical" evidence="4">
    <location>
        <begin position="21"/>
        <end position="39"/>
    </location>
</feature>
<dbReference type="InterPro" id="IPR003114">
    <property type="entry name" value="Phox_assoc"/>
</dbReference>
<keyword evidence="4" id="KW-1133">Transmembrane helix</keyword>
<feature type="region of interest" description="Disordered" evidence="3">
    <location>
        <begin position="1220"/>
        <end position="1251"/>
    </location>
</feature>
<feature type="domain" description="PXA" evidence="6">
    <location>
        <begin position="112"/>
        <end position="303"/>
    </location>
</feature>
<evidence type="ECO:0000256" key="3">
    <source>
        <dbReference type="SAM" id="MobiDB-lite"/>
    </source>
</evidence>
<dbReference type="InterPro" id="IPR001683">
    <property type="entry name" value="PX_dom"/>
</dbReference>
<gene>
    <name evidence="7" type="primary">g5661</name>
    <name evidence="7" type="ORF">VP750_LOCUS4846</name>
</gene>
<evidence type="ECO:0000256" key="2">
    <source>
        <dbReference type="ARBA" id="ARBA00022490"/>
    </source>
</evidence>
<feature type="compositionally biased region" description="Basic and acidic residues" evidence="3">
    <location>
        <begin position="463"/>
        <end position="481"/>
    </location>
</feature>
<dbReference type="PANTHER" id="PTHR22999">
    <property type="entry name" value="PX SERINE/THREONINE KINASE PXK"/>
    <property type="match status" value="1"/>
</dbReference>
<dbReference type="EMBL" id="CAXHTA020000008">
    <property type="protein sequence ID" value="CAL5223187.1"/>
    <property type="molecule type" value="Genomic_DNA"/>
</dbReference>
<keyword evidence="4" id="KW-0812">Transmembrane</keyword>
<feature type="compositionally biased region" description="Polar residues" evidence="3">
    <location>
        <begin position="339"/>
        <end position="357"/>
    </location>
</feature>
<dbReference type="Gene3D" id="3.30.1520.10">
    <property type="entry name" value="Phox-like domain"/>
    <property type="match status" value="1"/>
</dbReference>
<dbReference type="SMART" id="SM00313">
    <property type="entry name" value="PXA"/>
    <property type="match status" value="1"/>
</dbReference>
<reference evidence="7 8" key="1">
    <citation type="submission" date="2024-06" db="EMBL/GenBank/DDBJ databases">
        <authorList>
            <person name="Kraege A."/>
            <person name="Thomma B."/>
        </authorList>
    </citation>
    <scope>NUCLEOTIDE SEQUENCE [LARGE SCALE GENOMIC DNA]</scope>
</reference>
<dbReference type="SMART" id="SM00312">
    <property type="entry name" value="PX"/>
    <property type="match status" value="1"/>
</dbReference>
<evidence type="ECO:0000259" key="5">
    <source>
        <dbReference type="PROSITE" id="PS50195"/>
    </source>
</evidence>
<evidence type="ECO:0000256" key="4">
    <source>
        <dbReference type="SAM" id="Phobius"/>
    </source>
</evidence>
<feature type="domain" description="PX" evidence="5">
    <location>
        <begin position="559"/>
        <end position="670"/>
    </location>
</feature>
<sequence length="1251" mass="137294">MAQSLEPSFILERSIQQLVKFLFLSFILALALTHTSKLLWLNIPIAVAVVLGLHWLSGLVDIRAKHNGHSARKRRFSRFSEESSPDSPTFALPVPPPPANKSGDKWREQVGSPLVEHAWETLCGSIIQEFVYDAWYSTLTPDREFPREIRRILNTAFGELAGRARRLDVRKTLLGDVSALLMEQILLYRDTRESILNGTDAEAWRHMLPAAWEKALQAEMKAESNLHPALYPPSEDGSAILGHYKVIRHISEGMVAFMLDRHDHAKPIMRSIARELLSSCVLRSLMTFFSPYTIILSLLKEKVAKQPLGAEDLAAAATVAVGSDPAPKPSQAFEKRVRQSQALEDTVSASRSLQQTPGHVEPNQAETNADFPVALSEPLPSSQGTSRAPSRAPSPRKDRKNWSPGKHDKFRAPPNPFPSQKKLPASDPLAAELADRINSSQGASVSGQDRSGSDASDDWEEVSEARRANGAGERARSDLKHVQSATNDLAGTEHRFNFMQDPVHVPAEDPGQRSQSSDGGPSELSASSSASIYPLSGRQASLGYRARGDDGPQRYCFMGRPTARIVTAELKTEGNKDVVIYKIRVGDDTGEWTVSRRFRNFETLHRALRDLPSYHLRLPSKRIFSQQQSSEFVEERRAQLHGYLQSLLAIPPVATCREVWEFLSAWSELYGITTDPGFLRSMSQKIQGANHSVRRAMGDMVEEMDSHRRKSFALLTRKGADGRAELDDGEPAPPIRQSRSFSKDLGKLRSFRSNSKRQSLASQSTYPGDARAQVNGGTKVVRIAGPGDVLSGAGALLAAGARHVQGARDILQGRQVPEGSPSIAEGATDSAASTPTDSILRAEELQYSRQLLQQHHPLSLATPSETPLSATPASSRGVSPSRFSEAAPLSARGPRPKDEGSCSAAAEDKAWTAPSKQPKSSSPLLQAEGRLSLPKANSLEEPGAAPESEPALLRAAMSLSASTSSPKKRHHRESAHRGDSGHISFGGIVQSPSVASVAANIEAVGAPASLRAPDLLPRDDADMADWEEAAGISAPLYEIVDTVFELQSRGFFRRQVFGVARQMLSLVAGGAIDEWLLSNLRTLRQEHALARVLHHLQAQLWPGGAWFQSLPEHQHPEKAQERWVMTAEKFLMADPKPPIDEEEIREAVWELLFSRAPPALVRVVGKQVYHSGMTDLFEMLQSRTFVQQFGYGLMKILLVNLFPELKLLFRKIERGALEQTNTSKAAPAKRQPEHAVLNPPVPPSGMKRSGK</sequence>
<feature type="compositionally biased region" description="Polar residues" evidence="3">
    <location>
        <begin position="437"/>
        <end position="454"/>
    </location>
</feature>
<accession>A0ABP1G093</accession>
<keyword evidence="8" id="KW-1185">Reference proteome</keyword>
<feature type="transmembrane region" description="Helical" evidence="4">
    <location>
        <begin position="45"/>
        <end position="64"/>
    </location>
</feature>
<evidence type="ECO:0000259" key="6">
    <source>
        <dbReference type="PROSITE" id="PS51207"/>
    </source>
</evidence>
<feature type="compositionally biased region" description="Low complexity" evidence="3">
    <location>
        <begin position="914"/>
        <end position="926"/>
    </location>
</feature>
<dbReference type="Pfam" id="PF02194">
    <property type="entry name" value="PXA"/>
    <property type="match status" value="1"/>
</dbReference>
<dbReference type="SUPFAM" id="SSF64268">
    <property type="entry name" value="PX domain"/>
    <property type="match status" value="1"/>
</dbReference>
<feature type="compositionally biased region" description="Low complexity" evidence="3">
    <location>
        <begin position="516"/>
        <end position="532"/>
    </location>
</feature>
<evidence type="ECO:0000256" key="1">
    <source>
        <dbReference type="ARBA" id="ARBA00004496"/>
    </source>
</evidence>
<keyword evidence="4" id="KW-0472">Membrane</keyword>
<feature type="compositionally biased region" description="Polar residues" evidence="3">
    <location>
        <begin position="861"/>
        <end position="882"/>
    </location>
</feature>
<evidence type="ECO:0000313" key="8">
    <source>
        <dbReference type="Proteomes" id="UP001497392"/>
    </source>
</evidence>
<protein>
    <submittedName>
        <fullName evidence="7">G5661 protein</fullName>
    </submittedName>
</protein>
<feature type="region of interest" description="Disordered" evidence="3">
    <location>
        <begin position="502"/>
        <end position="532"/>
    </location>
</feature>
<dbReference type="InterPro" id="IPR036871">
    <property type="entry name" value="PX_dom_sf"/>
</dbReference>
<dbReference type="Proteomes" id="UP001497392">
    <property type="component" value="Unassembled WGS sequence"/>
</dbReference>
<dbReference type="PANTHER" id="PTHR22999:SF23">
    <property type="entry name" value="SORTING NEXIN-16"/>
    <property type="match status" value="1"/>
</dbReference>
<feature type="region of interest" description="Disordered" evidence="3">
    <location>
        <begin position="860"/>
        <end position="926"/>
    </location>
</feature>
<organism evidence="7 8">
    <name type="scientific">Coccomyxa viridis</name>
    <dbReference type="NCBI Taxonomy" id="1274662"/>
    <lineage>
        <taxon>Eukaryota</taxon>
        <taxon>Viridiplantae</taxon>
        <taxon>Chlorophyta</taxon>
        <taxon>core chlorophytes</taxon>
        <taxon>Trebouxiophyceae</taxon>
        <taxon>Trebouxiophyceae incertae sedis</taxon>
        <taxon>Coccomyxaceae</taxon>
        <taxon>Coccomyxa</taxon>
    </lineage>
</organism>
<feature type="region of interest" description="Disordered" evidence="3">
    <location>
        <begin position="814"/>
        <end position="835"/>
    </location>
</feature>